<comment type="caution">
    <text evidence="3">The sequence shown here is derived from an EMBL/GenBank/DDBJ whole genome shotgun (WGS) entry which is preliminary data.</text>
</comment>
<evidence type="ECO:0000313" key="3">
    <source>
        <dbReference type="EMBL" id="KAL3784008.1"/>
    </source>
</evidence>
<comment type="similarity">
    <text evidence="1">Belongs to the TCP11 family.</text>
</comment>
<dbReference type="Proteomes" id="UP001530315">
    <property type="component" value="Unassembled WGS sequence"/>
</dbReference>
<dbReference type="AlphaFoldDB" id="A0ABD3P9E7"/>
<evidence type="ECO:0000313" key="4">
    <source>
        <dbReference type="Proteomes" id="UP001530315"/>
    </source>
</evidence>
<protein>
    <submittedName>
        <fullName evidence="3">Uncharacterized protein</fullName>
    </submittedName>
</protein>
<gene>
    <name evidence="3" type="ORF">ACHAW5_008006</name>
</gene>
<dbReference type="InterPro" id="IPR008862">
    <property type="entry name" value="Tcp11"/>
</dbReference>
<feature type="region of interest" description="Disordered" evidence="2">
    <location>
        <begin position="46"/>
        <end position="68"/>
    </location>
</feature>
<name>A0ABD3P9E7_9STRA</name>
<dbReference type="PANTHER" id="PTHR12832:SF11">
    <property type="entry name" value="LD23868P"/>
    <property type="match status" value="1"/>
</dbReference>
<dbReference type="EMBL" id="JALLAZ020000946">
    <property type="protein sequence ID" value="KAL3784008.1"/>
    <property type="molecule type" value="Genomic_DNA"/>
</dbReference>
<reference evidence="3 4" key="1">
    <citation type="submission" date="2024-10" db="EMBL/GenBank/DDBJ databases">
        <title>Updated reference genomes for cyclostephanoid diatoms.</title>
        <authorList>
            <person name="Roberts W.R."/>
            <person name="Alverson A.J."/>
        </authorList>
    </citation>
    <scope>NUCLEOTIDE SEQUENCE [LARGE SCALE GENOMIC DNA]</scope>
    <source>
        <strain evidence="3 4">AJA276-08</strain>
    </source>
</reference>
<dbReference type="PANTHER" id="PTHR12832">
    <property type="entry name" value="TESTIS-SPECIFIC PROTEIN PBS13 T-COMPLEX 11"/>
    <property type="match status" value="1"/>
</dbReference>
<feature type="compositionally biased region" description="Pro residues" evidence="2">
    <location>
        <begin position="54"/>
        <end position="64"/>
    </location>
</feature>
<sequence>MDIFSLISFENWQDPQEEDAAGQFANENSCNDRKSELLSMNTISTPQSLFSIPPSSPPKTPPRPTSHIEDRIRIRRYKSSVMSFSSAADDDGEYFDSTPVDSPNASPNKNDLSRSPLQERLARARDKRQMILKERVQHIDSKCKEKEQLANKRKEDATIEKVIKARRELAKSPIAKERRDQQLAFRVQSVEATLESRTALAQSRFKCHLFEKQRRACCKERVERADRRRMIISYEKRAKLLATLDAKHERAALNSRRLTEKRATKAGEDIVKAKEVARRVKACRTIQGLVREAYGLEVPTCGNLDLSQHGAARRLQKWVYWRAFACERRIFAMEDSTGGGVDSTPKAALEKLFELFALEPKGKRHSSQPPPFEHMSQLMMKPETLKMAKMIVDCFRPFICGWAQKSSPMMDSRTFLALFLISLHPHEVLGSDFDTKRDSGGSCSRALAAHAKIMLLALRDLLKFKRDEARSTLVVHLIRVSTLLIRGCALFSSWKSMDLNVLLDNLSKQLEQSWVVYLTSCETLKYLADVTDNVLQGPLMSLKIRHEHGRAGSRAHIKRIRLSLNKLLGEEAGKEVVKTAKLVASHDIEKTNIMQELKGEIDEIYGGLSTAPYSSTGNVNLADSNSTQGMAMAVDVPQEVLLNVASPEAQVEVLIGQCNMALDRQRLVHNIMLTDPSDFHTLSWDGTNAQQPNESPEEFMASFLPRNNTAVSMEDMPAQIALSMRLAFFNQVAHEMGQGSFESVRELLKEVHAKMRSLIPSRQELHSHINDEDVSSCSSTSDIIRVLIRSGSLLANYLESAARASSTRELIECLERFNCHPSEGSNRQLVIPYGLGNEEIFAVASIAYILHKTEFCQADIRNFELSQAAPTLTLVGHDYERKQFQNIHGNYTSSSTTIEELQQILPSTWIWVKNTQLSSISGESLTTQSSLEQKFDVLKGRGFVDGLLFARTQLTLPELFLLDVERIGRIRSEARCCVIASALALHACNIFRVRSSALDSAVMSDELNDARRWLSAVLRRTHFDQRQLEQSVFDAICAVTKGTMSPIEIEFIPFFVFCQTLAFVNLANDTAAAGRDLSEDESTALSNHTLAVLHGNDPVLKLLDNRIQSFFRFACRWKPCGGNAAPPEMRTGRPTLCTGDEVVARHGIKSTKGEFLSAATREASRLGFADFACDLIDAGYEARGIINLACVNYGRDILDRFLAAACEANHVKASG</sequence>
<dbReference type="Pfam" id="PF05794">
    <property type="entry name" value="Tcp11"/>
    <property type="match status" value="1"/>
</dbReference>
<accession>A0ABD3P9E7</accession>
<evidence type="ECO:0000256" key="2">
    <source>
        <dbReference type="SAM" id="MobiDB-lite"/>
    </source>
</evidence>
<keyword evidence="4" id="KW-1185">Reference proteome</keyword>
<feature type="region of interest" description="Disordered" evidence="2">
    <location>
        <begin position="88"/>
        <end position="117"/>
    </location>
</feature>
<organism evidence="3 4">
    <name type="scientific">Stephanodiscus triporus</name>
    <dbReference type="NCBI Taxonomy" id="2934178"/>
    <lineage>
        <taxon>Eukaryota</taxon>
        <taxon>Sar</taxon>
        <taxon>Stramenopiles</taxon>
        <taxon>Ochrophyta</taxon>
        <taxon>Bacillariophyta</taxon>
        <taxon>Coscinodiscophyceae</taxon>
        <taxon>Thalassiosirophycidae</taxon>
        <taxon>Stephanodiscales</taxon>
        <taxon>Stephanodiscaceae</taxon>
        <taxon>Stephanodiscus</taxon>
    </lineage>
</organism>
<proteinExistence type="inferred from homology"/>
<feature type="compositionally biased region" description="Polar residues" evidence="2">
    <location>
        <begin position="99"/>
        <end position="116"/>
    </location>
</feature>
<evidence type="ECO:0000256" key="1">
    <source>
        <dbReference type="ARBA" id="ARBA00010954"/>
    </source>
</evidence>